<protein>
    <recommendedName>
        <fullName evidence="2">Aminoglycoside phosphotransferase domain-containing protein</fullName>
    </recommendedName>
</protein>
<gene>
    <name evidence="3" type="ORF">AJ80_07380</name>
</gene>
<dbReference type="InterPro" id="IPR011009">
    <property type="entry name" value="Kinase-like_dom_sf"/>
</dbReference>
<dbReference type="EMBL" id="PDNA01000141">
    <property type="protein sequence ID" value="PGH10829.1"/>
    <property type="molecule type" value="Genomic_DNA"/>
</dbReference>
<dbReference type="InterPro" id="IPR051678">
    <property type="entry name" value="AGP_Transferase"/>
</dbReference>
<dbReference type="Gene3D" id="3.90.1200.10">
    <property type="match status" value="1"/>
</dbReference>
<dbReference type="OrthoDB" id="428260at2759"/>
<name>A0A2B7XPB8_POLH7</name>
<keyword evidence="4" id="KW-1185">Reference proteome</keyword>
<evidence type="ECO:0000259" key="2">
    <source>
        <dbReference type="Pfam" id="PF01636"/>
    </source>
</evidence>
<comment type="caution">
    <text evidence="3">The sequence shown here is derived from an EMBL/GenBank/DDBJ whole genome shotgun (WGS) entry which is preliminary data.</text>
</comment>
<reference evidence="3 4" key="1">
    <citation type="submission" date="2017-10" db="EMBL/GenBank/DDBJ databases">
        <title>Comparative genomics in systemic dimorphic fungi from Ajellomycetaceae.</title>
        <authorList>
            <person name="Munoz J.F."/>
            <person name="Mcewen J.G."/>
            <person name="Clay O.K."/>
            <person name="Cuomo C.A."/>
        </authorList>
    </citation>
    <scope>NUCLEOTIDE SEQUENCE [LARGE SCALE GENOMIC DNA]</scope>
    <source>
        <strain evidence="3 4">UAMH7299</strain>
    </source>
</reference>
<evidence type="ECO:0000256" key="1">
    <source>
        <dbReference type="SAM" id="MobiDB-lite"/>
    </source>
</evidence>
<dbReference type="SUPFAM" id="SSF56112">
    <property type="entry name" value="Protein kinase-like (PK-like)"/>
    <property type="match status" value="1"/>
</dbReference>
<evidence type="ECO:0000313" key="4">
    <source>
        <dbReference type="Proteomes" id="UP000224634"/>
    </source>
</evidence>
<sequence>MASRPGLRWEEVRFGVEPRWTHEPDIKAVEHIASIALARPCSVSFFCQGAFNRLYHAQCEQSAPQTDYLKRVSLLVDPKFKTLSEVATLVWIQQHTSLPVPRIVAYRLSGIGNLFFTKLYGTGDKTQVLLQNDGPAEFVLGRIVLIAEWLRARLRFNQLDCEKTIRESDDEDDVEEAEKTLPLVKRLIKATSLIFAEDSKVPTVLLHDDLSQHNILVDDDDGEFQGIIDWECTSAVPLWKAVQFPQFLQVAERVEKPMRETYSADEGGEDLLRKHLLEYEQTQLRGVFMGGNGTSKSGLGAHVSKQPQRKANRH</sequence>
<organism evidence="3 4">
    <name type="scientific">Polytolypa hystricis (strain UAMH7299)</name>
    <dbReference type="NCBI Taxonomy" id="1447883"/>
    <lineage>
        <taxon>Eukaryota</taxon>
        <taxon>Fungi</taxon>
        <taxon>Dikarya</taxon>
        <taxon>Ascomycota</taxon>
        <taxon>Pezizomycotina</taxon>
        <taxon>Eurotiomycetes</taxon>
        <taxon>Eurotiomycetidae</taxon>
        <taxon>Onygenales</taxon>
        <taxon>Onygenales incertae sedis</taxon>
        <taxon>Polytolypa</taxon>
    </lineage>
</organism>
<dbReference type="AlphaFoldDB" id="A0A2B7XPB8"/>
<accession>A0A2B7XPB8</accession>
<dbReference type="PANTHER" id="PTHR21310:SF13">
    <property type="entry name" value="AMINOGLYCOSIDE PHOSPHOTRANSFERASE DOMAIN-CONTAINING PROTEIN"/>
    <property type="match status" value="1"/>
</dbReference>
<dbReference type="STRING" id="1447883.A0A2B7XPB8"/>
<proteinExistence type="predicted"/>
<feature type="domain" description="Aminoglycoside phosphotransferase" evidence="2">
    <location>
        <begin position="81"/>
        <end position="234"/>
    </location>
</feature>
<dbReference type="InterPro" id="IPR002575">
    <property type="entry name" value="Aminoglycoside_PTrfase"/>
</dbReference>
<dbReference type="Proteomes" id="UP000224634">
    <property type="component" value="Unassembled WGS sequence"/>
</dbReference>
<dbReference type="PANTHER" id="PTHR21310">
    <property type="entry name" value="AMINOGLYCOSIDE PHOSPHOTRANSFERASE-RELATED-RELATED"/>
    <property type="match status" value="1"/>
</dbReference>
<dbReference type="Pfam" id="PF01636">
    <property type="entry name" value="APH"/>
    <property type="match status" value="1"/>
</dbReference>
<evidence type="ECO:0000313" key="3">
    <source>
        <dbReference type="EMBL" id="PGH10829.1"/>
    </source>
</evidence>
<feature type="region of interest" description="Disordered" evidence="1">
    <location>
        <begin position="295"/>
        <end position="314"/>
    </location>
</feature>